<accession>A0A7R6B0V1</accession>
<dbReference type="GO" id="GO:0006508">
    <property type="term" value="P:proteolysis"/>
    <property type="evidence" value="ECO:0007669"/>
    <property type="project" value="UniProtKB-KW"/>
</dbReference>
<evidence type="ECO:0000256" key="9">
    <source>
        <dbReference type="SAM" id="SignalP"/>
    </source>
</evidence>
<dbReference type="InterPro" id="IPR025660">
    <property type="entry name" value="Pept_his_AS"/>
</dbReference>
<sequence>MVKCFSLIVALSLLAVSAIGAEVFSGESDGDFVIRQVVDDGGVNGGSNGDDLLLGAEHHFSLFKRKFGKSYASKEEHDHRFRVFKANLRRAQRHQALDPSATHGVTQFSDLTPSEFRRSFLGLRGRRLGLPADANKAPILPTDGLPTDFDWRDHGAVTEVKNQGSCGSCWSFSTTGALEGANFLATGKLVSLSEQQLVDCDHECDPEEKDSCDSGCNGGLMNSAFEYTLKAGGLMKENDYPYTGTDRGTCKFDKSKIAASVANFSVVSLDEEQIAANLVKNGPLAIAINAVFMQTYIGGVSCPYICSKHLDHGVLLVGYGSGAYAPIRLKEKPYWIIKNSWGANWGENGYYKICRGRNICGVDSMVSTVAAVHTAAN</sequence>
<dbReference type="FunFam" id="3.90.70.10:FF:000057">
    <property type="entry name" value="Cysteine protease RD19A"/>
    <property type="match status" value="1"/>
</dbReference>
<evidence type="ECO:0000313" key="12">
    <source>
        <dbReference type="EMBL" id="ARA15252.1"/>
    </source>
</evidence>
<evidence type="ECO:0000256" key="8">
    <source>
        <dbReference type="ARBA" id="ARBA00023180"/>
    </source>
</evidence>
<protein>
    <submittedName>
        <fullName evidence="12">Cysteine proteinase 2</fullName>
    </submittedName>
</protein>
<keyword evidence="5" id="KW-0788">Thiol protease</keyword>
<dbReference type="GO" id="GO:0008234">
    <property type="term" value="F:cysteine-type peptidase activity"/>
    <property type="evidence" value="ECO:0007669"/>
    <property type="project" value="UniProtKB-KW"/>
</dbReference>
<dbReference type="PROSITE" id="PS00640">
    <property type="entry name" value="THIOL_PROTEASE_ASN"/>
    <property type="match status" value="1"/>
</dbReference>
<name>A0A7R6B0V1_CITLA</name>
<evidence type="ECO:0000256" key="2">
    <source>
        <dbReference type="ARBA" id="ARBA00022670"/>
    </source>
</evidence>
<dbReference type="CDD" id="cd02248">
    <property type="entry name" value="Peptidase_C1A"/>
    <property type="match status" value="1"/>
</dbReference>
<dbReference type="PANTHER" id="PTHR12411">
    <property type="entry name" value="CYSTEINE PROTEASE FAMILY C1-RELATED"/>
    <property type="match status" value="1"/>
</dbReference>
<keyword evidence="4" id="KW-0378">Hydrolase</keyword>
<organism evidence="12">
    <name type="scientific">Citrullus lanatus</name>
    <name type="common">Watermelon</name>
    <name type="synonym">Citrullus vulgaris</name>
    <dbReference type="NCBI Taxonomy" id="3654"/>
    <lineage>
        <taxon>Eukaryota</taxon>
        <taxon>Viridiplantae</taxon>
        <taxon>Streptophyta</taxon>
        <taxon>Embryophyta</taxon>
        <taxon>Tracheophyta</taxon>
        <taxon>Spermatophyta</taxon>
        <taxon>Magnoliopsida</taxon>
        <taxon>eudicotyledons</taxon>
        <taxon>Gunneridae</taxon>
        <taxon>Pentapetalae</taxon>
        <taxon>rosids</taxon>
        <taxon>fabids</taxon>
        <taxon>Cucurbitales</taxon>
        <taxon>Cucurbitaceae</taxon>
        <taxon>Benincaseae</taxon>
        <taxon>Citrullus</taxon>
    </lineage>
</organism>
<evidence type="ECO:0000256" key="5">
    <source>
        <dbReference type="ARBA" id="ARBA00022807"/>
    </source>
</evidence>
<dbReference type="InterPro" id="IPR013128">
    <property type="entry name" value="Peptidase_C1A"/>
</dbReference>
<keyword evidence="2" id="KW-0645">Protease</keyword>
<dbReference type="InterPro" id="IPR000169">
    <property type="entry name" value="Pept_cys_AS"/>
</dbReference>
<evidence type="ECO:0000256" key="4">
    <source>
        <dbReference type="ARBA" id="ARBA00022801"/>
    </source>
</evidence>
<evidence type="ECO:0000256" key="3">
    <source>
        <dbReference type="ARBA" id="ARBA00022729"/>
    </source>
</evidence>
<evidence type="ECO:0000259" key="11">
    <source>
        <dbReference type="SMART" id="SM00848"/>
    </source>
</evidence>
<evidence type="ECO:0000256" key="7">
    <source>
        <dbReference type="ARBA" id="ARBA00023157"/>
    </source>
</evidence>
<keyword evidence="3 9" id="KW-0732">Signal</keyword>
<keyword evidence="6" id="KW-0865">Zymogen</keyword>
<proteinExistence type="evidence at transcript level"/>
<dbReference type="PROSITE" id="PS00639">
    <property type="entry name" value="THIOL_PROTEASE_HIS"/>
    <property type="match status" value="1"/>
</dbReference>
<dbReference type="SMART" id="SM00848">
    <property type="entry name" value="Inhibitor_I29"/>
    <property type="match status" value="1"/>
</dbReference>
<keyword evidence="7" id="KW-1015">Disulfide bond</keyword>
<keyword evidence="8" id="KW-0325">Glycoprotein</keyword>
<dbReference type="PRINTS" id="PR00705">
    <property type="entry name" value="PAPAIN"/>
</dbReference>
<dbReference type="Pfam" id="PF08246">
    <property type="entry name" value="Inhibitor_I29"/>
    <property type="match status" value="1"/>
</dbReference>
<dbReference type="EMBL" id="KU757079">
    <property type="protein sequence ID" value="ARA15252.1"/>
    <property type="molecule type" value="mRNA"/>
</dbReference>
<dbReference type="GO" id="GO:0000323">
    <property type="term" value="C:lytic vacuole"/>
    <property type="evidence" value="ECO:0007669"/>
    <property type="project" value="UniProtKB-ARBA"/>
</dbReference>
<dbReference type="Gene3D" id="3.90.70.10">
    <property type="entry name" value="Cysteine proteinases"/>
    <property type="match status" value="1"/>
</dbReference>
<feature type="signal peptide" evidence="9">
    <location>
        <begin position="1"/>
        <end position="20"/>
    </location>
</feature>
<evidence type="ECO:0000256" key="1">
    <source>
        <dbReference type="ARBA" id="ARBA00008455"/>
    </source>
</evidence>
<comment type="similarity">
    <text evidence="1">Belongs to the peptidase C1 family.</text>
</comment>
<feature type="domain" description="Cathepsin propeptide inhibitor" evidence="11">
    <location>
        <begin position="60"/>
        <end position="116"/>
    </location>
</feature>
<evidence type="ECO:0000256" key="6">
    <source>
        <dbReference type="ARBA" id="ARBA00023145"/>
    </source>
</evidence>
<evidence type="ECO:0000259" key="10">
    <source>
        <dbReference type="SMART" id="SM00645"/>
    </source>
</evidence>
<dbReference type="Pfam" id="PF00112">
    <property type="entry name" value="Peptidase_C1"/>
    <property type="match status" value="1"/>
</dbReference>
<feature type="domain" description="Peptidase C1A papain C-terminal" evidence="10">
    <location>
        <begin position="145"/>
        <end position="370"/>
    </location>
</feature>
<dbReference type="InterPro" id="IPR000668">
    <property type="entry name" value="Peptidase_C1A_C"/>
</dbReference>
<dbReference type="SMART" id="SM00645">
    <property type="entry name" value="Pept_C1"/>
    <property type="match status" value="1"/>
</dbReference>
<dbReference type="InterPro" id="IPR038765">
    <property type="entry name" value="Papain-like_cys_pep_sf"/>
</dbReference>
<dbReference type="Gramene" id="Cla97C11G210790.1">
    <property type="protein sequence ID" value="Cla97C11G210790.1"/>
    <property type="gene ID" value="Cla97C11G210790"/>
</dbReference>
<dbReference type="InterPro" id="IPR013201">
    <property type="entry name" value="Prot_inhib_I29"/>
</dbReference>
<dbReference type="AlphaFoldDB" id="A0A7R6B0V1"/>
<reference evidence="12" key="1">
    <citation type="submission" date="2016-02" db="EMBL/GenBank/DDBJ databases">
        <title>Molecular cloning and expression analysis of ClCP2 in watermelon.</title>
        <authorList>
            <person name="Yang Y."/>
        </authorList>
    </citation>
    <scope>NUCLEOTIDE SEQUENCE</scope>
</reference>
<dbReference type="SUPFAM" id="SSF54001">
    <property type="entry name" value="Cysteine proteinases"/>
    <property type="match status" value="1"/>
</dbReference>
<dbReference type="InterPro" id="IPR025661">
    <property type="entry name" value="Pept_asp_AS"/>
</dbReference>
<dbReference type="InterPro" id="IPR039417">
    <property type="entry name" value="Peptidase_C1A_papain-like"/>
</dbReference>
<feature type="chain" id="PRO_5031120115" evidence="9">
    <location>
        <begin position="21"/>
        <end position="377"/>
    </location>
</feature>
<dbReference type="PROSITE" id="PS00139">
    <property type="entry name" value="THIOL_PROTEASE_CYS"/>
    <property type="match status" value="1"/>
</dbReference>